<accession>A0AB39XMT1</accession>
<keyword evidence="2" id="KW-0812">Transmembrane</keyword>
<reference evidence="3" key="1">
    <citation type="submission" date="2024-08" db="EMBL/GenBank/DDBJ databases">
        <authorList>
            <person name="Chaddad Z."/>
            <person name="Lamrabet M."/>
            <person name="Bouhnik O."/>
            <person name="Alami S."/>
            <person name="Wipf D."/>
            <person name="Courty P.E."/>
            <person name="Missbah El Idrissi M."/>
        </authorList>
    </citation>
    <scope>NUCLEOTIDE SEQUENCE</scope>
    <source>
        <strain evidence="3">LLZ17</strain>
    </source>
</reference>
<protein>
    <submittedName>
        <fullName evidence="3">Phage holin family protein</fullName>
    </submittedName>
</protein>
<evidence type="ECO:0000313" key="3">
    <source>
        <dbReference type="EMBL" id="XDV59225.1"/>
    </source>
</evidence>
<dbReference type="RefSeq" id="WP_369723853.1">
    <property type="nucleotide sequence ID" value="NZ_CP165734.1"/>
</dbReference>
<name>A0AB39XMT1_9BRAD</name>
<evidence type="ECO:0000256" key="1">
    <source>
        <dbReference type="SAM" id="MobiDB-lite"/>
    </source>
</evidence>
<organism evidence="3">
    <name type="scientific">Bradyrhizobium sp. LLZ17</name>
    <dbReference type="NCBI Taxonomy" id="3239388"/>
    <lineage>
        <taxon>Bacteria</taxon>
        <taxon>Pseudomonadati</taxon>
        <taxon>Pseudomonadota</taxon>
        <taxon>Alphaproteobacteria</taxon>
        <taxon>Hyphomicrobiales</taxon>
        <taxon>Nitrobacteraceae</taxon>
        <taxon>Bradyrhizobium</taxon>
    </lineage>
</organism>
<feature type="compositionally biased region" description="Basic and acidic residues" evidence="1">
    <location>
        <begin position="66"/>
        <end position="78"/>
    </location>
</feature>
<keyword evidence="2" id="KW-1133">Transmembrane helix</keyword>
<proteinExistence type="predicted"/>
<gene>
    <name evidence="3" type="ORF">AB8Z38_07330</name>
</gene>
<feature type="region of interest" description="Disordered" evidence="1">
    <location>
        <begin position="32"/>
        <end position="78"/>
    </location>
</feature>
<feature type="transmembrane region" description="Helical" evidence="2">
    <location>
        <begin position="7"/>
        <end position="28"/>
    </location>
</feature>
<dbReference type="EMBL" id="CP165734">
    <property type="protein sequence ID" value="XDV59225.1"/>
    <property type="molecule type" value="Genomic_DNA"/>
</dbReference>
<sequence>MHLSLELPHWLMIAGALLLVIGIIGALVSRKKVDEAGTTPEEPIEAPKTKMPPLPKLLDSSGRTPPKTDAHEENGPPA</sequence>
<evidence type="ECO:0000256" key="2">
    <source>
        <dbReference type="SAM" id="Phobius"/>
    </source>
</evidence>
<dbReference type="AlphaFoldDB" id="A0AB39XMT1"/>
<keyword evidence="2" id="KW-0472">Membrane</keyword>